<evidence type="ECO:0000313" key="1">
    <source>
        <dbReference type="EMBL" id="AUW95630.1"/>
    </source>
</evidence>
<keyword evidence="2" id="KW-1185">Reference proteome</keyword>
<gene>
    <name evidence="1" type="ORF">BXT84_14855</name>
</gene>
<name>A0ABN5H4X8_9FIRM</name>
<accession>A0ABN5H4X8</accession>
<evidence type="ECO:0000313" key="2">
    <source>
        <dbReference type="Proteomes" id="UP000325292"/>
    </source>
</evidence>
<sequence>MQIDLLHVIGDAPEGPWSVFSVSRGEDTVLMSMIIPRSLWMQMTRHDPFSSEITLMEKIGQVAITKRLAQGQTGQSIIITPEDIPGVWPAAEEPWDVTLRRCPTCQQLVPAGELLEGLANALPPDSRGEIEVRVLCPQCMTSNIFRLAPWGIPL</sequence>
<dbReference type="Proteomes" id="UP000325292">
    <property type="component" value="Chromosome"/>
</dbReference>
<protein>
    <submittedName>
        <fullName evidence="1">Uncharacterized protein</fullName>
    </submittedName>
</protein>
<reference evidence="1 2" key="1">
    <citation type="journal article" date="2019" name="Sci. Rep.">
        <title>Sulfobacillus thermotolerans: new insights into resistance and metabolic capacities of acidophilic chemolithotrophs.</title>
        <authorList>
            <person name="Panyushkina A.E."/>
            <person name="Babenko V.V."/>
            <person name="Nikitina A.S."/>
            <person name="Selezneva O.V."/>
            <person name="Tsaplina I.A."/>
            <person name="Letarova M.A."/>
            <person name="Kostryukova E.S."/>
            <person name="Letarov A.V."/>
        </authorList>
    </citation>
    <scope>NUCLEOTIDE SEQUENCE [LARGE SCALE GENOMIC DNA]</scope>
    <source>
        <strain evidence="1 2">Kr1</strain>
    </source>
</reference>
<proteinExistence type="predicted"/>
<dbReference type="EMBL" id="CP019454">
    <property type="protein sequence ID" value="AUW95630.1"/>
    <property type="molecule type" value="Genomic_DNA"/>
</dbReference>
<organism evidence="1 2">
    <name type="scientific">Sulfobacillus thermotolerans</name>
    <dbReference type="NCBI Taxonomy" id="338644"/>
    <lineage>
        <taxon>Bacteria</taxon>
        <taxon>Bacillati</taxon>
        <taxon>Bacillota</taxon>
        <taxon>Clostridia</taxon>
        <taxon>Eubacteriales</taxon>
        <taxon>Clostridiales Family XVII. Incertae Sedis</taxon>
        <taxon>Sulfobacillus</taxon>
    </lineage>
</organism>